<evidence type="ECO:0000313" key="2">
    <source>
        <dbReference type="Proteomes" id="UP000321612"/>
    </source>
</evidence>
<accession>A0A5C8GA35</accession>
<dbReference type="AlphaFoldDB" id="A0A5C8GA35"/>
<keyword evidence="2" id="KW-1185">Reference proteome</keyword>
<protein>
    <submittedName>
        <fullName evidence="1">Uncharacterized protein</fullName>
    </submittedName>
</protein>
<name>A0A5C8GA35_9BACT</name>
<dbReference type="EMBL" id="SDIK01000091">
    <property type="protein sequence ID" value="TXJ58815.1"/>
    <property type="molecule type" value="Genomic_DNA"/>
</dbReference>
<proteinExistence type="predicted"/>
<evidence type="ECO:0000313" key="1">
    <source>
        <dbReference type="EMBL" id="TXJ58815.1"/>
    </source>
</evidence>
<sequence length="139" mass="16285">MQPGFTTDLQKKYHRFIKKVLSFLPKSTIVLSKKYYRFVQKVPSFFISSYVCWKKPISLLKKVDIVIVKYQCQNYKNVSGLQIKSSIVCLRMQNLFPVFLAHVKQQILSSASHKDKLTGFHEYEFRRRIIVSVSSSVMV</sequence>
<gene>
    <name evidence="1" type="ORF">ETF27_10310</name>
</gene>
<reference evidence="2" key="1">
    <citation type="submission" date="2019-05" db="EMBL/GenBank/DDBJ databases">
        <title>Prevotella brunnea sp. nov., isolated from a wound of a patient.</title>
        <authorList>
            <person name="Buhl M."/>
        </authorList>
    </citation>
    <scope>NUCLEOTIDE SEQUENCE [LARGE SCALE GENOMIC DNA]</scope>
    <source>
        <strain evidence="2">A2672</strain>
    </source>
</reference>
<organism evidence="1 2">
    <name type="scientific">Prevotella brunnea</name>
    <dbReference type="NCBI Taxonomy" id="2508867"/>
    <lineage>
        <taxon>Bacteria</taxon>
        <taxon>Pseudomonadati</taxon>
        <taxon>Bacteroidota</taxon>
        <taxon>Bacteroidia</taxon>
        <taxon>Bacteroidales</taxon>
        <taxon>Prevotellaceae</taxon>
        <taxon>Prevotella</taxon>
    </lineage>
</organism>
<comment type="caution">
    <text evidence="1">The sequence shown here is derived from an EMBL/GenBank/DDBJ whole genome shotgun (WGS) entry which is preliminary data.</text>
</comment>
<dbReference type="Proteomes" id="UP000321612">
    <property type="component" value="Unassembled WGS sequence"/>
</dbReference>